<keyword evidence="3" id="KW-1185">Reference proteome</keyword>
<protein>
    <submittedName>
        <fullName evidence="2">Uncharacterized protein</fullName>
    </submittedName>
</protein>
<organism evidence="2 3">
    <name type="scientific">Acinetobacter gandensis</name>
    <dbReference type="NCBI Taxonomy" id="1443941"/>
    <lineage>
        <taxon>Bacteria</taxon>
        <taxon>Pseudomonadati</taxon>
        <taxon>Pseudomonadota</taxon>
        <taxon>Gammaproteobacteria</taxon>
        <taxon>Moraxellales</taxon>
        <taxon>Moraxellaceae</taxon>
        <taxon>Acinetobacter</taxon>
    </lineage>
</organism>
<accession>A0A1A7RAF4</accession>
<name>A0A1A7RAF4_9GAMM</name>
<keyword evidence="1" id="KW-1133">Transmembrane helix</keyword>
<feature type="transmembrane region" description="Helical" evidence="1">
    <location>
        <begin position="25"/>
        <end position="41"/>
    </location>
</feature>
<sequence>MSSPDQDKLFEVLEQQKLHQQRVDRVLKIVIPITAFLLAVICANLNIWSTVLSFVMMWIAFYAVSIKQLPLWHWVIVIALYCLIDNILTYGSYNQSGFSRQFGAMFIFLGVFGVGRRYFDRWSMNKGKL</sequence>
<dbReference type="OrthoDB" id="6700897at2"/>
<keyword evidence="1" id="KW-0812">Transmembrane</keyword>
<gene>
    <name evidence="2" type="ORF">A9J31_02870</name>
</gene>
<feature type="transmembrane region" description="Helical" evidence="1">
    <location>
        <begin position="71"/>
        <end position="90"/>
    </location>
</feature>
<dbReference type="AlphaFoldDB" id="A0A1A7RAF4"/>
<dbReference type="EMBL" id="LZDS01000012">
    <property type="protein sequence ID" value="OBX29240.1"/>
    <property type="molecule type" value="Genomic_DNA"/>
</dbReference>
<dbReference type="RefSeq" id="WP_067763190.1">
    <property type="nucleotide sequence ID" value="NZ_JBLZYA010000003.1"/>
</dbReference>
<comment type="caution">
    <text evidence="2">The sequence shown here is derived from an EMBL/GenBank/DDBJ whole genome shotgun (WGS) entry which is preliminary data.</text>
</comment>
<evidence type="ECO:0000313" key="3">
    <source>
        <dbReference type="Proteomes" id="UP000185753"/>
    </source>
</evidence>
<reference evidence="3" key="1">
    <citation type="submission" date="2016-06" db="EMBL/GenBank/DDBJ databases">
        <authorList>
            <person name="Radolfova-Krizova L."/>
            <person name="Nemec A."/>
        </authorList>
    </citation>
    <scope>NUCLEOTIDE SEQUENCE [LARGE SCALE GENOMIC DNA]</scope>
    <source>
        <strain evidence="3">ANC 4275</strain>
    </source>
</reference>
<evidence type="ECO:0000256" key="1">
    <source>
        <dbReference type="SAM" id="Phobius"/>
    </source>
</evidence>
<proteinExistence type="predicted"/>
<dbReference type="Proteomes" id="UP000185753">
    <property type="component" value="Unassembled WGS sequence"/>
</dbReference>
<dbReference type="STRING" id="1443941.A9J31_02870"/>
<feature type="transmembrane region" description="Helical" evidence="1">
    <location>
        <begin position="102"/>
        <end position="119"/>
    </location>
</feature>
<keyword evidence="1" id="KW-0472">Membrane</keyword>
<evidence type="ECO:0000313" key="2">
    <source>
        <dbReference type="EMBL" id="OBX29240.1"/>
    </source>
</evidence>
<feature type="transmembrane region" description="Helical" evidence="1">
    <location>
        <begin position="47"/>
        <end position="64"/>
    </location>
</feature>